<evidence type="ECO:0000313" key="3">
    <source>
        <dbReference type="Proteomes" id="UP000198959"/>
    </source>
</evidence>
<proteinExistence type="predicted"/>
<sequence>MSDGRYAGRRFLFVLGATAAGGSSELLARHAATALPPGVPQDWKRLTELPLAAFHDAGYAGEPTGATPTGNERILLDATLAATDLVVVSPLYWYSVSASMKLYLDYWGGWLRLPDVAFRPRMRGKTMWVVTAFGGQDPTSAGPLLEALRRSADYLGMGWGGAVVGHGIRRLDGCLLDPVAVARAEELFRPDFVDQDEWEPVAGRTESGVDTGGQRR</sequence>
<keyword evidence="3" id="KW-1185">Reference proteome</keyword>
<dbReference type="InterPro" id="IPR003680">
    <property type="entry name" value="Flavodoxin_fold"/>
</dbReference>
<dbReference type="RefSeq" id="WP_091643116.1">
    <property type="nucleotide sequence ID" value="NZ_FMHW01000002.1"/>
</dbReference>
<dbReference type="EMBL" id="FMHW01000002">
    <property type="protein sequence ID" value="SCL27447.1"/>
    <property type="molecule type" value="Genomic_DNA"/>
</dbReference>
<evidence type="ECO:0000259" key="1">
    <source>
        <dbReference type="Pfam" id="PF02525"/>
    </source>
</evidence>
<gene>
    <name evidence="2" type="ORF">GA0074692_2352</name>
</gene>
<protein>
    <submittedName>
        <fullName evidence="2">Flavodoxin-like fold</fullName>
    </submittedName>
</protein>
<dbReference type="OrthoDB" id="9805976at2"/>
<dbReference type="SUPFAM" id="SSF52218">
    <property type="entry name" value="Flavoproteins"/>
    <property type="match status" value="1"/>
</dbReference>
<dbReference type="Pfam" id="PF02525">
    <property type="entry name" value="Flavodoxin_2"/>
    <property type="match status" value="1"/>
</dbReference>
<dbReference type="Gene3D" id="3.40.50.360">
    <property type="match status" value="1"/>
</dbReference>
<dbReference type="InterPro" id="IPR029039">
    <property type="entry name" value="Flavoprotein-like_sf"/>
</dbReference>
<reference evidence="3" key="1">
    <citation type="submission" date="2016-06" db="EMBL/GenBank/DDBJ databases">
        <authorList>
            <person name="Varghese N."/>
            <person name="Submissions Spin"/>
        </authorList>
    </citation>
    <scope>NUCLEOTIDE SEQUENCE [LARGE SCALE GENOMIC DNA]</scope>
    <source>
        <strain evidence="3">DSM 43817</strain>
    </source>
</reference>
<dbReference type="AlphaFoldDB" id="A0A1C6SDM2"/>
<organism evidence="2 3">
    <name type="scientific">Micromonospora pallida</name>
    <dbReference type="NCBI Taxonomy" id="145854"/>
    <lineage>
        <taxon>Bacteria</taxon>
        <taxon>Bacillati</taxon>
        <taxon>Actinomycetota</taxon>
        <taxon>Actinomycetes</taxon>
        <taxon>Micromonosporales</taxon>
        <taxon>Micromonosporaceae</taxon>
        <taxon>Micromonospora</taxon>
    </lineage>
</organism>
<name>A0A1C6SDM2_9ACTN</name>
<accession>A0A1C6SDM2</accession>
<feature type="domain" description="Flavodoxin-like fold" evidence="1">
    <location>
        <begin position="47"/>
        <end position="169"/>
    </location>
</feature>
<evidence type="ECO:0000313" key="2">
    <source>
        <dbReference type="EMBL" id="SCL27447.1"/>
    </source>
</evidence>
<dbReference type="STRING" id="145854.GA0074692_2352"/>
<dbReference type="Proteomes" id="UP000198959">
    <property type="component" value="Unassembled WGS sequence"/>
</dbReference>